<dbReference type="EC" id="4.98.1.1" evidence="7 8"/>
<reference evidence="10" key="1">
    <citation type="journal article" date="2019" name="Int. J. Syst. Evol. Microbiol.">
        <title>The Global Catalogue of Microorganisms (GCM) 10K type strain sequencing project: providing services to taxonomists for standard genome sequencing and annotation.</title>
        <authorList>
            <consortium name="The Broad Institute Genomics Platform"/>
            <consortium name="The Broad Institute Genome Sequencing Center for Infectious Disease"/>
            <person name="Wu L."/>
            <person name="Ma J."/>
        </authorList>
    </citation>
    <scope>NUCLEOTIDE SEQUENCE [LARGE SCALE GENOMIC DNA]</scope>
    <source>
        <strain evidence="10">KCTC 62164</strain>
    </source>
</reference>
<feature type="binding site" evidence="7">
    <location>
        <position position="214"/>
    </location>
    <ligand>
        <name>Fe(2+)</name>
        <dbReference type="ChEBI" id="CHEBI:29033"/>
    </ligand>
</feature>
<name>A0ABV7CZU6_9PROT</name>
<gene>
    <name evidence="7 9" type="primary">hemH</name>
    <name evidence="9" type="ORF">ACFOKA_00795</name>
</gene>
<evidence type="ECO:0000256" key="7">
    <source>
        <dbReference type="HAMAP-Rule" id="MF_00323"/>
    </source>
</evidence>
<evidence type="ECO:0000256" key="2">
    <source>
        <dbReference type="ARBA" id="ARBA00023004"/>
    </source>
</evidence>
<comment type="pathway">
    <text evidence="7 8">Porphyrin-containing compound metabolism; protoheme biosynthesis; protoheme from protoporphyrin-IX: step 1/1.</text>
</comment>
<evidence type="ECO:0000256" key="6">
    <source>
        <dbReference type="ARBA" id="ARBA00024536"/>
    </source>
</evidence>
<keyword evidence="2 7" id="KW-0408">Iron</keyword>
<dbReference type="InterPro" id="IPR033659">
    <property type="entry name" value="Ferrochelatase_N"/>
</dbReference>
<comment type="function">
    <text evidence="7 8">Catalyzes the ferrous insertion into protoporphyrin IX.</text>
</comment>
<organism evidence="9 10">
    <name type="scientific">Kordiimonas pumila</name>
    <dbReference type="NCBI Taxonomy" id="2161677"/>
    <lineage>
        <taxon>Bacteria</taxon>
        <taxon>Pseudomonadati</taxon>
        <taxon>Pseudomonadota</taxon>
        <taxon>Alphaproteobacteria</taxon>
        <taxon>Kordiimonadales</taxon>
        <taxon>Kordiimonadaceae</taxon>
        <taxon>Kordiimonas</taxon>
    </lineage>
</organism>
<keyword evidence="3 7" id="KW-0350">Heme biosynthesis</keyword>
<evidence type="ECO:0000256" key="5">
    <source>
        <dbReference type="ARBA" id="ARBA00023244"/>
    </source>
</evidence>
<sequence>MREKNLSEFQPDGHPSVQYGKTGVLLISLGTPEAPTYKSVRKYLAEFLSDQRVIETPRLLWLPILYGPILTFRPLKSAKAYAKVWDYENGESPLRGFARAQAEKMQTRLGESASVAWAFRYGSPSVADGLAELREKGCDRIVAFALYPQYSATSMATAYDKVFDVLKTMRWQPAVRTAPPYYDKPIFIEKLVNSVKESLSTIDWQPEKLLASYHSIPKSYYDAGDPYPCQCLKTSRLLRTHLNMPEETFVTSFQSRVGPTEWVSPYTDKTVEKLAAEGVKKLAVIAPAFSADCLETLEEINMELRETFLHAGGTHFHYIPCLNDTPDGMDVLEDVVRTEGAGWL</sequence>
<dbReference type="HAMAP" id="MF_00323">
    <property type="entry name" value="Ferrochelatase"/>
    <property type="match status" value="1"/>
</dbReference>
<dbReference type="PROSITE" id="PS00534">
    <property type="entry name" value="FERROCHELATASE"/>
    <property type="match status" value="1"/>
</dbReference>
<keyword evidence="7 8" id="KW-0963">Cytoplasm</keyword>
<proteinExistence type="inferred from homology"/>
<dbReference type="PANTHER" id="PTHR11108">
    <property type="entry name" value="FERROCHELATASE"/>
    <property type="match status" value="1"/>
</dbReference>
<keyword evidence="4 7" id="KW-0456">Lyase</keyword>
<protein>
    <recommendedName>
        <fullName evidence="7 8">Ferrochelatase</fullName>
        <ecNumber evidence="7 8">4.98.1.1</ecNumber>
    </recommendedName>
    <alternativeName>
        <fullName evidence="7">Heme synthase</fullName>
    </alternativeName>
    <alternativeName>
        <fullName evidence="7">Protoheme ferro-lyase</fullName>
    </alternativeName>
</protein>
<dbReference type="SUPFAM" id="SSF53800">
    <property type="entry name" value="Chelatase"/>
    <property type="match status" value="1"/>
</dbReference>
<dbReference type="Pfam" id="PF00762">
    <property type="entry name" value="Ferrochelatase"/>
    <property type="match status" value="1"/>
</dbReference>
<comment type="similarity">
    <text evidence="1 7 8">Belongs to the ferrochelatase family.</text>
</comment>
<evidence type="ECO:0000256" key="4">
    <source>
        <dbReference type="ARBA" id="ARBA00023239"/>
    </source>
</evidence>
<dbReference type="NCBIfam" id="TIGR00109">
    <property type="entry name" value="hemH"/>
    <property type="match status" value="1"/>
</dbReference>
<dbReference type="Gene3D" id="3.40.50.1400">
    <property type="match status" value="2"/>
</dbReference>
<dbReference type="InterPro" id="IPR001015">
    <property type="entry name" value="Ferrochelatase"/>
</dbReference>
<evidence type="ECO:0000256" key="3">
    <source>
        <dbReference type="ARBA" id="ARBA00023133"/>
    </source>
</evidence>
<dbReference type="Proteomes" id="UP001595444">
    <property type="component" value="Unassembled WGS sequence"/>
</dbReference>
<evidence type="ECO:0000256" key="8">
    <source>
        <dbReference type="RuleBase" id="RU000607"/>
    </source>
</evidence>
<dbReference type="RefSeq" id="WP_194214820.1">
    <property type="nucleotide sequence ID" value="NZ_CP061205.1"/>
</dbReference>
<dbReference type="PANTHER" id="PTHR11108:SF1">
    <property type="entry name" value="FERROCHELATASE, MITOCHONDRIAL"/>
    <property type="match status" value="1"/>
</dbReference>
<evidence type="ECO:0000256" key="1">
    <source>
        <dbReference type="ARBA" id="ARBA00007718"/>
    </source>
</evidence>
<dbReference type="InterPro" id="IPR033644">
    <property type="entry name" value="Ferrochelatase_C"/>
</dbReference>
<comment type="catalytic activity">
    <reaction evidence="6">
        <text>Fe-coproporphyrin III + 2 H(+) = coproporphyrin III + Fe(2+)</text>
        <dbReference type="Rhea" id="RHEA:49572"/>
        <dbReference type="ChEBI" id="CHEBI:15378"/>
        <dbReference type="ChEBI" id="CHEBI:29033"/>
        <dbReference type="ChEBI" id="CHEBI:68438"/>
        <dbReference type="ChEBI" id="CHEBI:131725"/>
        <dbReference type="EC" id="4.99.1.9"/>
    </reaction>
    <physiologicalReaction direction="right-to-left" evidence="6">
        <dbReference type="Rhea" id="RHEA:49574"/>
    </physiologicalReaction>
</comment>
<evidence type="ECO:0000313" key="10">
    <source>
        <dbReference type="Proteomes" id="UP001595444"/>
    </source>
</evidence>
<keyword evidence="10" id="KW-1185">Reference proteome</keyword>
<keyword evidence="7" id="KW-0479">Metal-binding</keyword>
<comment type="caution">
    <text evidence="9">The sequence shown here is derived from an EMBL/GenBank/DDBJ whole genome shotgun (WGS) entry which is preliminary data.</text>
</comment>
<evidence type="ECO:0000313" key="9">
    <source>
        <dbReference type="EMBL" id="MFC3050433.1"/>
    </source>
</evidence>
<dbReference type="CDD" id="cd00419">
    <property type="entry name" value="Ferrochelatase_C"/>
    <property type="match status" value="1"/>
</dbReference>
<comment type="catalytic activity">
    <reaction evidence="7 8">
        <text>heme b + 2 H(+) = protoporphyrin IX + Fe(2+)</text>
        <dbReference type="Rhea" id="RHEA:22584"/>
        <dbReference type="ChEBI" id="CHEBI:15378"/>
        <dbReference type="ChEBI" id="CHEBI:29033"/>
        <dbReference type="ChEBI" id="CHEBI:57306"/>
        <dbReference type="ChEBI" id="CHEBI:60344"/>
        <dbReference type="EC" id="4.98.1.1"/>
    </reaction>
</comment>
<feature type="binding site" evidence="7">
    <location>
        <position position="295"/>
    </location>
    <ligand>
        <name>Fe(2+)</name>
        <dbReference type="ChEBI" id="CHEBI:29033"/>
    </ligand>
</feature>
<dbReference type="CDD" id="cd03411">
    <property type="entry name" value="Ferrochelatase_N"/>
    <property type="match status" value="1"/>
</dbReference>
<dbReference type="EMBL" id="JBHRSL010000001">
    <property type="protein sequence ID" value="MFC3050433.1"/>
    <property type="molecule type" value="Genomic_DNA"/>
</dbReference>
<dbReference type="InterPro" id="IPR019772">
    <property type="entry name" value="Ferrochelatase_AS"/>
</dbReference>
<keyword evidence="5 7" id="KW-0627">Porphyrin biosynthesis</keyword>
<comment type="subcellular location">
    <subcellularLocation>
        <location evidence="7 8">Cytoplasm</location>
    </subcellularLocation>
</comment>
<accession>A0ABV7CZU6</accession>